<keyword evidence="2" id="KW-1185">Reference proteome</keyword>
<proteinExistence type="predicted"/>
<comment type="caution">
    <text evidence="1">The sequence shown here is derived from an EMBL/GenBank/DDBJ whole genome shotgun (WGS) entry which is preliminary data.</text>
</comment>
<reference evidence="1" key="1">
    <citation type="journal article" date="2023" name="G3 (Bethesda)">
        <title>Whole genome assembly and annotation of the endangered Caribbean coral Acropora cervicornis.</title>
        <authorList>
            <person name="Selwyn J.D."/>
            <person name="Vollmer S.V."/>
        </authorList>
    </citation>
    <scope>NUCLEOTIDE SEQUENCE</scope>
    <source>
        <strain evidence="1">K2</strain>
    </source>
</reference>
<sequence>MNNDDRTFDSALKKEIITGKSPVQQLGFKLENAKYIQKLRDQEGYLLRFTLTKNIHTGSPHSFALIQFIHPEVSPVAWVRYYIMVCQCLGNSLDQGYFFKVTECNGSVGNDTFMGSEVSNLEETPFRVQTLCKADSALFSGGIVQYCKTFRWLPGRRGPLLGLENWGSRNEKINSSNAKKPPACDAHVTGTPSFSVNIMDQLFKNILPALVKIVKPSVQKFNGNPQGYSKFKR</sequence>
<dbReference type="EMBL" id="JARQWQ010000043">
    <property type="protein sequence ID" value="KAK2558703.1"/>
    <property type="molecule type" value="Genomic_DNA"/>
</dbReference>
<gene>
    <name evidence="1" type="ORF">P5673_018908</name>
</gene>
<accession>A0AAD9QCH0</accession>
<organism evidence="1 2">
    <name type="scientific">Acropora cervicornis</name>
    <name type="common">Staghorn coral</name>
    <dbReference type="NCBI Taxonomy" id="6130"/>
    <lineage>
        <taxon>Eukaryota</taxon>
        <taxon>Metazoa</taxon>
        <taxon>Cnidaria</taxon>
        <taxon>Anthozoa</taxon>
        <taxon>Hexacorallia</taxon>
        <taxon>Scleractinia</taxon>
        <taxon>Astrocoeniina</taxon>
        <taxon>Acroporidae</taxon>
        <taxon>Acropora</taxon>
    </lineage>
</organism>
<dbReference type="Proteomes" id="UP001249851">
    <property type="component" value="Unassembled WGS sequence"/>
</dbReference>
<dbReference type="AlphaFoldDB" id="A0AAD9QCH0"/>
<evidence type="ECO:0000313" key="2">
    <source>
        <dbReference type="Proteomes" id="UP001249851"/>
    </source>
</evidence>
<evidence type="ECO:0000313" key="1">
    <source>
        <dbReference type="EMBL" id="KAK2558703.1"/>
    </source>
</evidence>
<name>A0AAD9QCH0_ACRCE</name>
<reference evidence="1" key="2">
    <citation type="journal article" date="2023" name="Science">
        <title>Genomic signatures of disease resistance in endangered staghorn corals.</title>
        <authorList>
            <person name="Vollmer S.V."/>
            <person name="Selwyn J.D."/>
            <person name="Despard B.A."/>
            <person name="Roesel C.L."/>
        </authorList>
    </citation>
    <scope>NUCLEOTIDE SEQUENCE</scope>
    <source>
        <strain evidence="1">K2</strain>
    </source>
</reference>
<protein>
    <submittedName>
        <fullName evidence="1">Uncharacterized protein</fullName>
    </submittedName>
</protein>